<evidence type="ECO:0000256" key="1">
    <source>
        <dbReference type="SAM" id="MobiDB-lite"/>
    </source>
</evidence>
<comment type="caution">
    <text evidence="2">The sequence shown here is derived from an EMBL/GenBank/DDBJ whole genome shotgun (WGS) entry which is preliminary data.</text>
</comment>
<dbReference type="EMBL" id="BMSV01000005">
    <property type="protein sequence ID" value="GGQ08566.1"/>
    <property type="molecule type" value="Genomic_DNA"/>
</dbReference>
<reference evidence="2" key="1">
    <citation type="journal article" date="2014" name="Int. J. Syst. Evol. Microbiol.">
        <title>Complete genome sequence of Corynebacterium casei LMG S-19264T (=DSM 44701T), isolated from a smear-ripened cheese.</title>
        <authorList>
            <consortium name="US DOE Joint Genome Institute (JGI-PGF)"/>
            <person name="Walter F."/>
            <person name="Albersmeier A."/>
            <person name="Kalinowski J."/>
            <person name="Ruckert C."/>
        </authorList>
    </citation>
    <scope>NUCLEOTIDE SEQUENCE</scope>
    <source>
        <strain evidence="2">JCM 4335</strain>
    </source>
</reference>
<feature type="region of interest" description="Disordered" evidence="1">
    <location>
        <begin position="69"/>
        <end position="124"/>
    </location>
</feature>
<dbReference type="AlphaFoldDB" id="A0A918EM47"/>
<sequence>MTDTGTPAAAGPDVPPLRRLRYFHGQMLGARDFQREQAYHLEKARLRMRGLLGYGVVCGLFVEPVPPDDDCPPGGGYPADDGNPADDGHAADGGHAGEAGGRTAEADGSAPAGESGAEAEHARRRARVRLTSGLAVDCEGNEVVVRGGCVIDLWKALPRHERDTDTVWVGVRYAERPVEATRAVYDDGCADTSDCEFGWTEECYRVCVTGCEPPVDERCDTCCSRCEHKVLWLARIDRVDWHEPVRRDRIHMNVRRPFGRHVPTVITGINWIHGHTYTVDEAKALLGTQNEDAGLVVRFSGDVRTDCLRPGVVELQVIEGGSGRNASTWYMGGTFAEPDDGCGEFTRGFRYRQTTRETLQDGDRVMITVRAAFVLDRCRRPVDGTHVGGRVPTIDARADAPGARGGCDLPPSGVGPWTSGTGAGGDVFESWFFVKER</sequence>
<proteinExistence type="predicted"/>
<gene>
    <name evidence="2" type="ORF">GCM10010249_28740</name>
</gene>
<evidence type="ECO:0000313" key="3">
    <source>
        <dbReference type="Proteomes" id="UP000654123"/>
    </source>
</evidence>
<feature type="compositionally biased region" description="Low complexity" evidence="1">
    <location>
        <begin position="101"/>
        <end position="116"/>
    </location>
</feature>
<dbReference type="Proteomes" id="UP000654123">
    <property type="component" value="Unassembled WGS sequence"/>
</dbReference>
<name>A0A918EM47_9ACTN</name>
<protein>
    <submittedName>
        <fullName evidence="2">Uncharacterized protein</fullName>
    </submittedName>
</protein>
<keyword evidence="3" id="KW-1185">Reference proteome</keyword>
<reference evidence="2" key="2">
    <citation type="submission" date="2020-09" db="EMBL/GenBank/DDBJ databases">
        <authorList>
            <person name="Sun Q."/>
            <person name="Ohkuma M."/>
        </authorList>
    </citation>
    <scope>NUCLEOTIDE SEQUENCE</scope>
    <source>
        <strain evidence="2">JCM 4335</strain>
    </source>
</reference>
<dbReference type="RefSeq" id="WP_189533671.1">
    <property type="nucleotide sequence ID" value="NZ_BMSV01000005.1"/>
</dbReference>
<evidence type="ECO:0000313" key="2">
    <source>
        <dbReference type="EMBL" id="GGQ08566.1"/>
    </source>
</evidence>
<organism evidence="2 3">
    <name type="scientific">Streptomyces roseolilacinus</name>
    <dbReference type="NCBI Taxonomy" id="66904"/>
    <lineage>
        <taxon>Bacteria</taxon>
        <taxon>Bacillati</taxon>
        <taxon>Actinomycetota</taxon>
        <taxon>Actinomycetes</taxon>
        <taxon>Kitasatosporales</taxon>
        <taxon>Streptomycetaceae</taxon>
        <taxon>Streptomyces</taxon>
    </lineage>
</organism>
<accession>A0A918EM47</accession>